<evidence type="ECO:0000313" key="10">
    <source>
        <dbReference type="Proteomes" id="UP000313359"/>
    </source>
</evidence>
<dbReference type="GO" id="GO:0033316">
    <property type="term" value="P:meiotic spindle assembly checkpoint signaling"/>
    <property type="evidence" value="ECO:0007669"/>
    <property type="project" value="TreeGrafter"/>
</dbReference>
<dbReference type="SUPFAM" id="SSF56112">
    <property type="entry name" value="Protein kinase-like (PK-like)"/>
    <property type="match status" value="1"/>
</dbReference>
<gene>
    <name evidence="9" type="ORF">L227DRAFT_498713</name>
</gene>
<dbReference type="FunFam" id="1.10.510.10:FF:000224">
    <property type="entry name" value="serine/threonine-protein kinase mph1 isoform X1"/>
    <property type="match status" value="1"/>
</dbReference>
<keyword evidence="3 6" id="KW-0547">Nucleotide-binding</keyword>
<accession>A0A5C2SFB2</accession>
<dbReference type="Proteomes" id="UP000313359">
    <property type="component" value="Unassembled WGS sequence"/>
</dbReference>
<dbReference type="GO" id="GO:0005634">
    <property type="term" value="C:nucleus"/>
    <property type="evidence" value="ECO:0007669"/>
    <property type="project" value="TreeGrafter"/>
</dbReference>
<dbReference type="InterPro" id="IPR000719">
    <property type="entry name" value="Prot_kinase_dom"/>
</dbReference>
<dbReference type="Pfam" id="PF00069">
    <property type="entry name" value="Pkinase"/>
    <property type="match status" value="1"/>
</dbReference>
<feature type="region of interest" description="Disordered" evidence="7">
    <location>
        <begin position="1"/>
        <end position="65"/>
    </location>
</feature>
<feature type="region of interest" description="Disordered" evidence="7">
    <location>
        <begin position="90"/>
        <end position="166"/>
    </location>
</feature>
<name>A0A5C2SFB2_9APHY</name>
<dbReference type="GO" id="GO:0007094">
    <property type="term" value="P:mitotic spindle assembly checkpoint signaling"/>
    <property type="evidence" value="ECO:0007669"/>
    <property type="project" value="TreeGrafter"/>
</dbReference>
<keyword evidence="5 6" id="KW-0067">ATP-binding</keyword>
<evidence type="ECO:0000256" key="6">
    <source>
        <dbReference type="PROSITE-ProRule" id="PRU10141"/>
    </source>
</evidence>
<evidence type="ECO:0000256" key="2">
    <source>
        <dbReference type="ARBA" id="ARBA00022679"/>
    </source>
</evidence>
<dbReference type="PANTHER" id="PTHR22974">
    <property type="entry name" value="MIXED LINEAGE PROTEIN KINASE"/>
    <property type="match status" value="1"/>
</dbReference>
<evidence type="ECO:0000256" key="7">
    <source>
        <dbReference type="SAM" id="MobiDB-lite"/>
    </source>
</evidence>
<feature type="binding site" evidence="6">
    <location>
        <position position="229"/>
    </location>
    <ligand>
        <name>ATP</name>
        <dbReference type="ChEBI" id="CHEBI:30616"/>
    </ligand>
</feature>
<dbReference type="AlphaFoldDB" id="A0A5C2SFB2"/>
<dbReference type="STRING" id="1328759.A0A5C2SFB2"/>
<keyword evidence="2" id="KW-0808">Transferase</keyword>
<dbReference type="CDD" id="cd14131">
    <property type="entry name" value="PKc_Mps1"/>
    <property type="match status" value="1"/>
</dbReference>
<dbReference type="GO" id="GO:0005524">
    <property type="term" value="F:ATP binding"/>
    <property type="evidence" value="ECO:0007669"/>
    <property type="project" value="UniProtKB-UniRule"/>
</dbReference>
<dbReference type="InterPro" id="IPR008271">
    <property type="entry name" value="Ser/Thr_kinase_AS"/>
</dbReference>
<dbReference type="PROSITE" id="PS00107">
    <property type="entry name" value="PROTEIN_KINASE_ATP"/>
    <property type="match status" value="1"/>
</dbReference>
<evidence type="ECO:0000259" key="8">
    <source>
        <dbReference type="PROSITE" id="PS50011"/>
    </source>
</evidence>
<keyword evidence="4 9" id="KW-0418">Kinase</keyword>
<evidence type="ECO:0000256" key="3">
    <source>
        <dbReference type="ARBA" id="ARBA00022741"/>
    </source>
</evidence>
<dbReference type="GO" id="GO:0098813">
    <property type="term" value="P:nuclear chromosome segregation"/>
    <property type="evidence" value="ECO:0007669"/>
    <property type="project" value="UniProtKB-ARBA"/>
</dbReference>
<dbReference type="InterPro" id="IPR011009">
    <property type="entry name" value="Kinase-like_dom_sf"/>
</dbReference>
<sequence length="585" mass="65132">MAKVDRISEVNEEVEPPVAPYVGTHLPIRPRRSASLSDAPPPIEPLPERPIGHMRPGTSLGARRVTLEEKLRQEREIALEEGYANARREAEEAAAARAQAQAQAHAFPSAPSPTHMAQPHLRHQRKDSDTMRGANGSPTVVDAGRHRRSDPALDNPTHKQTQWDDGELPQAPLQVTKSVPHAMPQTQQGGSRSIIVNKKTYQRLDRIGKGGSSHVYRVMSQQHEIFAVKRVNLDKVDPDTMAGYMNEIALLKRLDGNQRIIRLLDSEVRGTGAKGQLLLVMECGEIDLARLLQEQQREVMDPVWVAYYWKQMLQAVHVIHEEKIVHSDLKPANFVLVKGQLKLIDFGIANAIANDTTNIQRDHQIGTVNYMSPEAIELGEGMRRLKVGRPSDVWSLGCILYQMIYGQAPFAQYAVVQKMRLIPDENYVIDFPEYAVPVGPRTKDKDAPPSPPQKLEHLKVRVPPSIINTMKSCLVRNPKARATIPELLQENWLEPEPKPVTPPPPPPEPVSVHTLELQLKDDETIINAHYMKQLLIYGLRMGAEGGGAGDWTEDRIAADAERLVGELKNINRDAALSATMGGQAP</sequence>
<protein>
    <submittedName>
        <fullName evidence="9">Kinase-like protein</fullName>
    </submittedName>
</protein>
<dbReference type="OrthoDB" id="20524at2759"/>
<proteinExistence type="predicted"/>
<dbReference type="InterPro" id="IPR027084">
    <property type="entry name" value="Mps1_cat"/>
</dbReference>
<dbReference type="PROSITE" id="PS00108">
    <property type="entry name" value="PROTEIN_KINASE_ST"/>
    <property type="match status" value="1"/>
</dbReference>
<dbReference type="FunFam" id="3.30.200.20:FF:000131">
    <property type="entry name" value="Dual specificity protein kinase TTK"/>
    <property type="match status" value="1"/>
</dbReference>
<keyword evidence="10" id="KW-1185">Reference proteome</keyword>
<dbReference type="GO" id="GO:0004674">
    <property type="term" value="F:protein serine/threonine kinase activity"/>
    <property type="evidence" value="ECO:0007669"/>
    <property type="project" value="UniProtKB-KW"/>
</dbReference>
<dbReference type="GO" id="GO:0004712">
    <property type="term" value="F:protein serine/threonine/tyrosine kinase activity"/>
    <property type="evidence" value="ECO:0007669"/>
    <property type="project" value="TreeGrafter"/>
</dbReference>
<dbReference type="SMART" id="SM00220">
    <property type="entry name" value="S_TKc"/>
    <property type="match status" value="1"/>
</dbReference>
<evidence type="ECO:0000256" key="5">
    <source>
        <dbReference type="ARBA" id="ARBA00022840"/>
    </source>
</evidence>
<organism evidence="9 10">
    <name type="scientific">Lentinus tigrinus ALCF2SS1-6</name>
    <dbReference type="NCBI Taxonomy" id="1328759"/>
    <lineage>
        <taxon>Eukaryota</taxon>
        <taxon>Fungi</taxon>
        <taxon>Dikarya</taxon>
        <taxon>Basidiomycota</taxon>
        <taxon>Agaricomycotina</taxon>
        <taxon>Agaricomycetes</taxon>
        <taxon>Polyporales</taxon>
        <taxon>Polyporaceae</taxon>
        <taxon>Lentinus</taxon>
    </lineage>
</organism>
<feature type="compositionally biased region" description="Low complexity" evidence="7">
    <location>
        <begin position="93"/>
        <end position="104"/>
    </location>
</feature>
<evidence type="ECO:0000256" key="4">
    <source>
        <dbReference type="ARBA" id="ARBA00022777"/>
    </source>
</evidence>
<dbReference type="Gene3D" id="3.30.200.20">
    <property type="entry name" value="Phosphorylase Kinase, domain 1"/>
    <property type="match status" value="1"/>
</dbReference>
<feature type="domain" description="Protein kinase" evidence="8">
    <location>
        <begin position="201"/>
        <end position="493"/>
    </location>
</feature>
<evidence type="ECO:0000313" key="9">
    <source>
        <dbReference type="EMBL" id="RPD62420.1"/>
    </source>
</evidence>
<reference evidence="9" key="1">
    <citation type="journal article" date="2018" name="Genome Biol. Evol.">
        <title>Genomics and development of Lentinus tigrinus, a white-rot wood-decaying mushroom with dimorphic fruiting bodies.</title>
        <authorList>
            <person name="Wu B."/>
            <person name="Xu Z."/>
            <person name="Knudson A."/>
            <person name="Carlson A."/>
            <person name="Chen N."/>
            <person name="Kovaka S."/>
            <person name="LaButti K."/>
            <person name="Lipzen A."/>
            <person name="Pennachio C."/>
            <person name="Riley R."/>
            <person name="Schakwitz W."/>
            <person name="Umezawa K."/>
            <person name="Ohm R.A."/>
            <person name="Grigoriev I.V."/>
            <person name="Nagy L.G."/>
            <person name="Gibbons J."/>
            <person name="Hibbett D."/>
        </authorList>
    </citation>
    <scope>NUCLEOTIDE SEQUENCE [LARGE SCALE GENOMIC DNA]</scope>
    <source>
        <strain evidence="9">ALCF2SS1-6</strain>
    </source>
</reference>
<dbReference type="PROSITE" id="PS50011">
    <property type="entry name" value="PROTEIN_KINASE_DOM"/>
    <property type="match status" value="1"/>
</dbReference>
<dbReference type="GO" id="GO:0000776">
    <property type="term" value="C:kinetochore"/>
    <property type="evidence" value="ECO:0007669"/>
    <property type="project" value="TreeGrafter"/>
</dbReference>
<keyword evidence="1" id="KW-0723">Serine/threonine-protein kinase</keyword>
<dbReference type="Gene3D" id="1.10.510.10">
    <property type="entry name" value="Transferase(Phosphotransferase) domain 1"/>
    <property type="match status" value="1"/>
</dbReference>
<dbReference type="GO" id="GO:0034501">
    <property type="term" value="P:protein localization to kinetochore"/>
    <property type="evidence" value="ECO:0007669"/>
    <property type="project" value="TreeGrafter"/>
</dbReference>
<dbReference type="EMBL" id="ML122259">
    <property type="protein sequence ID" value="RPD62420.1"/>
    <property type="molecule type" value="Genomic_DNA"/>
</dbReference>
<dbReference type="PANTHER" id="PTHR22974:SF21">
    <property type="entry name" value="DUAL SPECIFICITY PROTEIN KINASE TTK"/>
    <property type="match status" value="1"/>
</dbReference>
<evidence type="ECO:0000256" key="1">
    <source>
        <dbReference type="ARBA" id="ARBA00022527"/>
    </source>
</evidence>
<dbReference type="InterPro" id="IPR017441">
    <property type="entry name" value="Protein_kinase_ATP_BS"/>
</dbReference>